<reference evidence="2 3" key="1">
    <citation type="submission" date="2017-03" db="EMBL/GenBank/DDBJ databases">
        <authorList>
            <person name="Afonso C.L."/>
            <person name="Miller P.J."/>
            <person name="Scott M.A."/>
            <person name="Spackman E."/>
            <person name="Goraichik I."/>
            <person name="Dimitrov K.M."/>
            <person name="Suarez D.L."/>
            <person name="Swayne D.E."/>
        </authorList>
    </citation>
    <scope>NUCLEOTIDE SEQUENCE [LARGE SCALE GENOMIC DNA]</scope>
    <source>
        <strain evidence="2 3">CECT 8620</strain>
    </source>
</reference>
<feature type="transmembrane region" description="Helical" evidence="1">
    <location>
        <begin position="50"/>
        <end position="69"/>
    </location>
</feature>
<name>A0A1Y5S580_9RHOB</name>
<dbReference type="AlphaFoldDB" id="A0A1Y5S580"/>
<dbReference type="EMBL" id="FWFS01000003">
    <property type="protein sequence ID" value="SLN32814.1"/>
    <property type="molecule type" value="Genomic_DNA"/>
</dbReference>
<keyword evidence="3" id="KW-1185">Reference proteome</keyword>
<keyword evidence="1" id="KW-1133">Transmembrane helix</keyword>
<sequence>MAYANSREFYSRIHKIEKRKKRLARGYALEVKKNGIVEARPVRQGIRFPYRMLFVILAMVMAFKAFVYADIGPAAYNEHVAALADGSMAEKAGAWAMTADTFTVWMAAQLNLYVL</sequence>
<accession>A0A1Y5S580</accession>
<gene>
    <name evidence="2" type="ORF">AQS8620_01104</name>
</gene>
<dbReference type="OrthoDB" id="7866534at2"/>
<evidence type="ECO:0000313" key="2">
    <source>
        <dbReference type="EMBL" id="SLN32814.1"/>
    </source>
</evidence>
<proteinExistence type="predicted"/>
<evidence type="ECO:0000256" key="1">
    <source>
        <dbReference type="SAM" id="Phobius"/>
    </source>
</evidence>
<keyword evidence="1" id="KW-0812">Transmembrane</keyword>
<evidence type="ECO:0000313" key="3">
    <source>
        <dbReference type="Proteomes" id="UP000193862"/>
    </source>
</evidence>
<keyword evidence="1" id="KW-0472">Membrane</keyword>
<dbReference type="RefSeq" id="WP_085835835.1">
    <property type="nucleotide sequence ID" value="NZ_FWFS01000003.1"/>
</dbReference>
<dbReference type="Proteomes" id="UP000193862">
    <property type="component" value="Unassembled WGS sequence"/>
</dbReference>
<organism evidence="2 3">
    <name type="scientific">Aquimixticola soesokkakensis</name>
    <dbReference type="NCBI Taxonomy" id="1519096"/>
    <lineage>
        <taxon>Bacteria</taxon>
        <taxon>Pseudomonadati</taxon>
        <taxon>Pseudomonadota</taxon>
        <taxon>Alphaproteobacteria</taxon>
        <taxon>Rhodobacterales</taxon>
        <taxon>Paracoccaceae</taxon>
        <taxon>Aquimixticola</taxon>
    </lineage>
</organism>
<protein>
    <submittedName>
        <fullName evidence="2">Uncharacterized protein</fullName>
    </submittedName>
</protein>